<evidence type="ECO:0000256" key="2">
    <source>
        <dbReference type="SAM" id="Phobius"/>
    </source>
</evidence>
<evidence type="ECO:0000313" key="3">
    <source>
        <dbReference type="EMBL" id="SES40547.1"/>
    </source>
</evidence>
<evidence type="ECO:0000313" key="4">
    <source>
        <dbReference type="Proteomes" id="UP000199503"/>
    </source>
</evidence>
<dbReference type="RefSeq" id="WP_089926860.1">
    <property type="nucleotide sequence ID" value="NZ_FOFV01000027.1"/>
</dbReference>
<keyword evidence="4" id="KW-1185">Reference proteome</keyword>
<feature type="region of interest" description="Disordered" evidence="1">
    <location>
        <begin position="507"/>
        <end position="528"/>
    </location>
</feature>
<dbReference type="InterPro" id="IPR001646">
    <property type="entry name" value="5peptide_repeat"/>
</dbReference>
<keyword evidence="2" id="KW-1133">Transmembrane helix</keyword>
<gene>
    <name evidence="3" type="ORF">SAMN04488000_1275</name>
</gene>
<name>A0A1H9X3S6_9PSEU</name>
<reference evidence="4" key="1">
    <citation type="submission" date="2016-10" db="EMBL/GenBank/DDBJ databases">
        <authorList>
            <person name="Varghese N."/>
            <person name="Submissions S."/>
        </authorList>
    </citation>
    <scope>NUCLEOTIDE SEQUENCE [LARGE SCALE GENOMIC DNA]</scope>
    <source>
        <strain evidence="4">DSM 44437</strain>
    </source>
</reference>
<evidence type="ECO:0000256" key="1">
    <source>
        <dbReference type="SAM" id="MobiDB-lite"/>
    </source>
</evidence>
<sequence>MYRVLSTRTVVWAGVALGALGVAVAVWLLWAYGGGSPADTVRLAAIRTAGTIVVGTGGAAALWLAARRQQSMEIALRQKDLDQEHQERVAVLTQDDAAERRVTELYTKAVEQLGSDKAPVRLGGMYALERLAQNVPGQRQTIVHVLCAYLRMPLPQPGDDPAESARQEQERQVRSTAQRILAAHLVPGRETFWSDIDLDLTGAALHDLDLSLCHARSALFGKARFTGFAAFCAARVADQAVFSGAVFEDTAEFDGAQFCRDAMFVGTVFGGKAQFTHAHFARDARFDHARFLGETSFGGAKFASAAVFAGAHFDGTAWFDRLHIAGDARFERTRFGSHVTFELARLHQNGLFTEARFAADVTFRRAEVVGTAMFGDSVFEAYTEFDGARFGREVHFGGFRVHGGVPYGGDRGLAGVERTRYRGRGMVGSGGMSFGSMRKPTASFALEPSFERTRIRAEASGRCVLPKGVTVVEPAPDDEWAELVCERKPSKGAIKPDSPLAVVVISDDPPNSDSSAIPSTYLAWPPGR</sequence>
<dbReference type="Pfam" id="PF13576">
    <property type="entry name" value="Pentapeptide_3"/>
    <property type="match status" value="1"/>
</dbReference>
<organism evidence="3 4">
    <name type="scientific">Lentzea albida</name>
    <dbReference type="NCBI Taxonomy" id="65499"/>
    <lineage>
        <taxon>Bacteria</taxon>
        <taxon>Bacillati</taxon>
        <taxon>Actinomycetota</taxon>
        <taxon>Actinomycetes</taxon>
        <taxon>Pseudonocardiales</taxon>
        <taxon>Pseudonocardiaceae</taxon>
        <taxon>Lentzea</taxon>
    </lineage>
</organism>
<dbReference type="STRING" id="65499.SAMN04488000_1275"/>
<feature type="compositionally biased region" description="Polar residues" evidence="1">
    <location>
        <begin position="509"/>
        <end position="518"/>
    </location>
</feature>
<feature type="transmembrane region" description="Helical" evidence="2">
    <location>
        <begin position="12"/>
        <end position="32"/>
    </location>
</feature>
<keyword evidence="2" id="KW-0812">Transmembrane</keyword>
<dbReference type="AlphaFoldDB" id="A0A1H9X3S6"/>
<proteinExistence type="predicted"/>
<feature type="transmembrane region" description="Helical" evidence="2">
    <location>
        <begin position="44"/>
        <end position="66"/>
    </location>
</feature>
<accession>A0A1H9X3S6</accession>
<keyword evidence="2" id="KW-0472">Membrane</keyword>
<dbReference type="OrthoDB" id="8440251at2"/>
<protein>
    <submittedName>
        <fullName evidence="3">Pentapeptide repeat-containing protein</fullName>
    </submittedName>
</protein>
<dbReference type="EMBL" id="FOFV01000027">
    <property type="protein sequence ID" value="SES40547.1"/>
    <property type="molecule type" value="Genomic_DNA"/>
</dbReference>
<dbReference type="Gene3D" id="2.160.20.80">
    <property type="entry name" value="E3 ubiquitin-protein ligase SopA"/>
    <property type="match status" value="1"/>
</dbReference>
<dbReference type="Proteomes" id="UP000199503">
    <property type="component" value="Unassembled WGS sequence"/>
</dbReference>